<proteinExistence type="predicted"/>
<organism evidence="2 3">
    <name type="scientific">Nocardioides zeae</name>
    <dbReference type="NCBI Taxonomy" id="1457234"/>
    <lineage>
        <taxon>Bacteria</taxon>
        <taxon>Bacillati</taxon>
        <taxon>Actinomycetota</taxon>
        <taxon>Actinomycetes</taxon>
        <taxon>Propionibacteriales</taxon>
        <taxon>Nocardioidaceae</taxon>
        <taxon>Nocardioides</taxon>
    </lineage>
</organism>
<evidence type="ECO:0000313" key="3">
    <source>
        <dbReference type="Proteomes" id="UP001239215"/>
    </source>
</evidence>
<dbReference type="RefSeq" id="WP_307198823.1">
    <property type="nucleotide sequence ID" value="NZ_JAUTAN010000001.1"/>
</dbReference>
<dbReference type="EMBL" id="JAUTAN010000001">
    <property type="protein sequence ID" value="MDQ1103403.1"/>
    <property type="molecule type" value="Genomic_DNA"/>
</dbReference>
<dbReference type="Proteomes" id="UP001239215">
    <property type="component" value="Unassembled WGS sequence"/>
</dbReference>
<feature type="compositionally biased region" description="Basic and acidic residues" evidence="1">
    <location>
        <begin position="115"/>
        <end position="135"/>
    </location>
</feature>
<reference evidence="2" key="1">
    <citation type="submission" date="2023-07" db="EMBL/GenBank/DDBJ databases">
        <title>Functional and genomic diversity of the sorghum phyllosphere microbiome.</title>
        <authorList>
            <person name="Shade A."/>
        </authorList>
    </citation>
    <scope>NUCLEOTIDE SEQUENCE</scope>
    <source>
        <strain evidence="2">SORGH_AS_1067</strain>
    </source>
</reference>
<feature type="region of interest" description="Disordered" evidence="1">
    <location>
        <begin position="29"/>
        <end position="135"/>
    </location>
</feature>
<dbReference type="AlphaFoldDB" id="A0AAJ1WZ93"/>
<protein>
    <submittedName>
        <fullName evidence="2">Uncharacterized protein</fullName>
    </submittedName>
</protein>
<comment type="caution">
    <text evidence="2">The sequence shown here is derived from an EMBL/GenBank/DDBJ whole genome shotgun (WGS) entry which is preliminary data.</text>
</comment>
<sequence>MATTTDAARDLHLGADALGVAGVELEVRAAQGRVDHEEDDDGEQPRAVDDAEDPQCQGQGVPRLRSVAARPVGGHDGVEADDEHQHAEGEARGADEGLGRGPSAPEALDGGGHGEPQRDGHGDDDPRGHEQVGDS</sequence>
<evidence type="ECO:0000256" key="1">
    <source>
        <dbReference type="SAM" id="MobiDB-lite"/>
    </source>
</evidence>
<evidence type="ECO:0000313" key="2">
    <source>
        <dbReference type="EMBL" id="MDQ1103403.1"/>
    </source>
</evidence>
<feature type="compositionally biased region" description="Basic and acidic residues" evidence="1">
    <location>
        <begin position="83"/>
        <end position="98"/>
    </location>
</feature>
<gene>
    <name evidence="2" type="ORF">QE405_000687</name>
</gene>
<name>A0AAJ1WZ93_9ACTN</name>
<accession>A0AAJ1WZ93</accession>